<proteinExistence type="predicted"/>
<dbReference type="AlphaFoldDB" id="A0AAE3VSG8"/>
<dbReference type="InterPro" id="IPR008320">
    <property type="entry name" value="UCP032025"/>
</dbReference>
<dbReference type="Proteomes" id="UP001229244">
    <property type="component" value="Unassembled WGS sequence"/>
</dbReference>
<protein>
    <recommendedName>
        <fullName evidence="3">Lysophospholipase</fullName>
    </recommendedName>
</protein>
<organism evidence="1 2">
    <name type="scientific">Amorphus orientalis</name>
    <dbReference type="NCBI Taxonomy" id="649198"/>
    <lineage>
        <taxon>Bacteria</taxon>
        <taxon>Pseudomonadati</taxon>
        <taxon>Pseudomonadota</taxon>
        <taxon>Alphaproteobacteria</taxon>
        <taxon>Hyphomicrobiales</taxon>
        <taxon>Amorphaceae</taxon>
        <taxon>Amorphus</taxon>
    </lineage>
</organism>
<comment type="caution">
    <text evidence="1">The sequence shown here is derived from an EMBL/GenBank/DDBJ whole genome shotgun (WGS) entry which is preliminary data.</text>
</comment>
<evidence type="ECO:0000313" key="1">
    <source>
        <dbReference type="EMBL" id="MDQ0317133.1"/>
    </source>
</evidence>
<dbReference type="PIRSF" id="PIRSF032025">
    <property type="entry name" value="UCP032025"/>
    <property type="match status" value="1"/>
</dbReference>
<dbReference type="Pfam" id="PF07370">
    <property type="entry name" value="DUF1489"/>
    <property type="match status" value="1"/>
</dbReference>
<name>A0AAE3VSG8_9HYPH</name>
<dbReference type="EMBL" id="JAUSUL010000004">
    <property type="protein sequence ID" value="MDQ0317133.1"/>
    <property type="molecule type" value="Genomic_DNA"/>
</dbReference>
<reference evidence="1" key="1">
    <citation type="submission" date="2023-07" db="EMBL/GenBank/DDBJ databases">
        <title>Genomic Encyclopedia of Type Strains, Phase IV (KMG-IV): sequencing the most valuable type-strain genomes for metagenomic binning, comparative biology and taxonomic classification.</title>
        <authorList>
            <person name="Goeker M."/>
        </authorList>
    </citation>
    <scope>NUCLEOTIDE SEQUENCE</scope>
    <source>
        <strain evidence="1">DSM 21202</strain>
    </source>
</reference>
<evidence type="ECO:0008006" key="3">
    <source>
        <dbReference type="Google" id="ProtNLM"/>
    </source>
</evidence>
<keyword evidence="2" id="KW-1185">Reference proteome</keyword>
<accession>A0AAE3VSG8</accession>
<evidence type="ECO:0000313" key="2">
    <source>
        <dbReference type="Proteomes" id="UP001229244"/>
    </source>
</evidence>
<sequence length="156" mass="17383">MPRPGSRATFATMSLNLVKLCVGVESVDDLARSIERRLDLRRAAGEEEVLRHTTRMTPKRGDEILDGGSLYWVIRGAIQARQRVLRLDPVVDAEGTSRCDIVLAPELVTTRMVPRRPFQGWRYLPADDAPADMDLGTGGDDIPSEMRRELAELGLI</sequence>
<gene>
    <name evidence="1" type="ORF">J2S73_003610</name>
</gene>